<dbReference type="NCBIfam" id="TIGR04265">
    <property type="entry name" value="bac_cardiolipin"/>
    <property type="match status" value="1"/>
</dbReference>
<keyword evidence="9 13" id="KW-0472">Membrane</keyword>
<keyword evidence="2" id="KW-1003">Cell membrane</keyword>
<evidence type="ECO:0000256" key="11">
    <source>
        <dbReference type="ARBA" id="ARBA00023264"/>
    </source>
</evidence>
<dbReference type="Proteomes" id="UP000539642">
    <property type="component" value="Unassembled WGS sequence"/>
</dbReference>
<keyword evidence="4 15" id="KW-0808">Transferase</keyword>
<dbReference type="RefSeq" id="WP_183351613.1">
    <property type="nucleotide sequence ID" value="NZ_JACHEO010000015.1"/>
</dbReference>
<evidence type="ECO:0000256" key="2">
    <source>
        <dbReference type="ARBA" id="ARBA00022475"/>
    </source>
</evidence>
<gene>
    <name evidence="15" type="ORF">HNQ81_002527</name>
</gene>
<name>A0A840URE1_9BACT</name>
<evidence type="ECO:0000259" key="14">
    <source>
        <dbReference type="PROSITE" id="PS50035"/>
    </source>
</evidence>
<dbReference type="AlphaFoldDB" id="A0A840URE1"/>
<keyword evidence="8" id="KW-0443">Lipid metabolism</keyword>
<dbReference type="PANTHER" id="PTHR21248:SF22">
    <property type="entry name" value="PHOSPHOLIPASE D"/>
    <property type="match status" value="1"/>
</dbReference>
<keyword evidence="3" id="KW-0444">Lipid biosynthesis</keyword>
<keyword evidence="6" id="KW-0677">Repeat</keyword>
<dbReference type="PANTHER" id="PTHR21248">
    <property type="entry name" value="CARDIOLIPIN SYNTHASE"/>
    <property type="match status" value="1"/>
</dbReference>
<evidence type="ECO:0000313" key="16">
    <source>
        <dbReference type="Proteomes" id="UP000539642"/>
    </source>
</evidence>
<evidence type="ECO:0000313" key="15">
    <source>
        <dbReference type="EMBL" id="MBB5348787.1"/>
    </source>
</evidence>
<dbReference type="InterPro" id="IPR030840">
    <property type="entry name" value="CL_synthase_A"/>
</dbReference>
<proteinExistence type="inferred from homology"/>
<keyword evidence="11" id="KW-1208">Phospholipid metabolism</keyword>
<keyword evidence="10" id="KW-0594">Phospholipid biosynthesis</keyword>
<dbReference type="SUPFAM" id="SSF56024">
    <property type="entry name" value="Phospholipase D/nuclease"/>
    <property type="match status" value="2"/>
</dbReference>
<keyword evidence="16" id="KW-1185">Reference proteome</keyword>
<feature type="transmembrane region" description="Helical" evidence="13">
    <location>
        <begin position="12"/>
        <end position="34"/>
    </location>
</feature>
<dbReference type="EC" id="2.7.8.-" evidence="12"/>
<sequence>MAPDPVHWSYHLFSTVFLLADLTIRVGLSIRVIMRRRPYPITLAWLVVILLLPFAGGFIYLLLGENRLSDKRTARIMNSIAHYQHWLQTLRGRPPVQWPHLNPECGPLQQQAEALAGIPALAGNALELIDRPEDIIRAIIDDIDKARSTCHLQFYIWEPGGMVDEVMAGIVRATKRGVRCRLLLDAIGSRDFLRSREAAAMRKAGVRIQESLPAGIFSALFARIDIRNHRKIVVIDGRIAYTGSQNMVDPRVFKQDAGVGRWIDLMVRIRGPVVETLAGTFVNDWILDADIRHFRPKSVREDIDTVRRIADLHPSPPTGDIAVQLVPSGPGMTQDAIHSLLLTTIYASRRELVLTTPYFIPDEPLLVALKAAAQRGVKVRIIVPAKNDSLLVQYASRARFEELVDAGITILQFTDGLLHAKTITVDRDFALVGSVNLDMRSFWINFESTLFIYNTAFTRRLRTLQQQYEDQSVPLDRSTLTNRSRIERFKENLALLIGPLL</sequence>
<dbReference type="CDD" id="cd09158">
    <property type="entry name" value="PLDc_EcCLS_like_2"/>
    <property type="match status" value="1"/>
</dbReference>
<dbReference type="EMBL" id="JACHEO010000015">
    <property type="protein sequence ID" value="MBB5348787.1"/>
    <property type="molecule type" value="Genomic_DNA"/>
</dbReference>
<feature type="domain" description="PLD phosphodiesterase" evidence="14">
    <location>
        <begin position="224"/>
        <end position="251"/>
    </location>
</feature>
<dbReference type="HAMAP" id="MF_00190">
    <property type="entry name" value="Cardiolipin_synth_ClsA"/>
    <property type="match status" value="1"/>
</dbReference>
<comment type="subcellular location">
    <subcellularLocation>
        <location evidence="1">Cell membrane</location>
        <topology evidence="1">Multi-pass membrane protein</topology>
    </subcellularLocation>
</comment>
<dbReference type="InterPro" id="IPR025202">
    <property type="entry name" value="PLD-like_dom"/>
</dbReference>
<keyword evidence="5 13" id="KW-0812">Transmembrane</keyword>
<keyword evidence="7 13" id="KW-1133">Transmembrane helix</keyword>
<accession>A0A840URE1</accession>
<dbReference type="SMART" id="SM00155">
    <property type="entry name" value="PLDc"/>
    <property type="match status" value="2"/>
</dbReference>
<protein>
    <recommendedName>
        <fullName evidence="12">Cardiolipin synthase</fullName>
        <ecNumber evidence="12">2.7.8.-</ecNumber>
    </recommendedName>
</protein>
<dbReference type="Gene3D" id="3.30.870.10">
    <property type="entry name" value="Endonuclease Chain A"/>
    <property type="match status" value="2"/>
</dbReference>
<dbReference type="InterPro" id="IPR001736">
    <property type="entry name" value="PLipase_D/transphosphatidylase"/>
</dbReference>
<dbReference type="GO" id="GO:0032049">
    <property type="term" value="P:cardiolipin biosynthetic process"/>
    <property type="evidence" value="ECO:0007669"/>
    <property type="project" value="UniProtKB-UniRule"/>
</dbReference>
<evidence type="ECO:0000256" key="9">
    <source>
        <dbReference type="ARBA" id="ARBA00023136"/>
    </source>
</evidence>
<evidence type="ECO:0000256" key="4">
    <source>
        <dbReference type="ARBA" id="ARBA00022679"/>
    </source>
</evidence>
<dbReference type="GO" id="GO:0005886">
    <property type="term" value="C:plasma membrane"/>
    <property type="evidence" value="ECO:0007669"/>
    <property type="project" value="UniProtKB-SubCell"/>
</dbReference>
<feature type="transmembrane region" description="Helical" evidence="13">
    <location>
        <begin position="41"/>
        <end position="63"/>
    </location>
</feature>
<dbReference type="InterPro" id="IPR022924">
    <property type="entry name" value="Cardiolipin_synthase"/>
</dbReference>
<evidence type="ECO:0000256" key="10">
    <source>
        <dbReference type="ARBA" id="ARBA00023209"/>
    </source>
</evidence>
<evidence type="ECO:0000256" key="6">
    <source>
        <dbReference type="ARBA" id="ARBA00022737"/>
    </source>
</evidence>
<evidence type="ECO:0000256" key="12">
    <source>
        <dbReference type="NCBIfam" id="TIGR04265"/>
    </source>
</evidence>
<organism evidence="15 16">
    <name type="scientific">Desulfoprunum benzoelyticum</name>
    <dbReference type="NCBI Taxonomy" id="1506996"/>
    <lineage>
        <taxon>Bacteria</taxon>
        <taxon>Pseudomonadati</taxon>
        <taxon>Thermodesulfobacteriota</taxon>
        <taxon>Desulfobulbia</taxon>
        <taxon>Desulfobulbales</taxon>
        <taxon>Desulfobulbaceae</taxon>
        <taxon>Desulfoprunum</taxon>
    </lineage>
</organism>
<dbReference type="Pfam" id="PF13396">
    <property type="entry name" value="PLDc_N"/>
    <property type="match status" value="1"/>
</dbReference>
<dbReference type="GO" id="GO:0008808">
    <property type="term" value="F:cardiolipin synthase activity"/>
    <property type="evidence" value="ECO:0007669"/>
    <property type="project" value="UniProtKB-UniRule"/>
</dbReference>
<evidence type="ECO:0000256" key="8">
    <source>
        <dbReference type="ARBA" id="ARBA00023098"/>
    </source>
</evidence>
<evidence type="ECO:0000256" key="5">
    <source>
        <dbReference type="ARBA" id="ARBA00022692"/>
    </source>
</evidence>
<comment type="caution">
    <text evidence="15">The sequence shown here is derived from an EMBL/GenBank/DDBJ whole genome shotgun (WGS) entry which is preliminary data.</text>
</comment>
<evidence type="ECO:0000256" key="7">
    <source>
        <dbReference type="ARBA" id="ARBA00022989"/>
    </source>
</evidence>
<dbReference type="PROSITE" id="PS50035">
    <property type="entry name" value="PLD"/>
    <property type="match status" value="2"/>
</dbReference>
<evidence type="ECO:0000256" key="1">
    <source>
        <dbReference type="ARBA" id="ARBA00004651"/>
    </source>
</evidence>
<evidence type="ECO:0000256" key="13">
    <source>
        <dbReference type="SAM" id="Phobius"/>
    </source>
</evidence>
<dbReference type="InterPro" id="IPR027379">
    <property type="entry name" value="CLS_N"/>
</dbReference>
<evidence type="ECO:0000256" key="3">
    <source>
        <dbReference type="ARBA" id="ARBA00022516"/>
    </source>
</evidence>
<feature type="domain" description="PLD phosphodiesterase" evidence="14">
    <location>
        <begin position="414"/>
        <end position="441"/>
    </location>
</feature>
<dbReference type="Pfam" id="PF13091">
    <property type="entry name" value="PLDc_2"/>
    <property type="match status" value="2"/>
</dbReference>
<reference evidence="15 16" key="1">
    <citation type="submission" date="2020-08" db="EMBL/GenBank/DDBJ databases">
        <title>Genomic Encyclopedia of Type Strains, Phase IV (KMG-IV): sequencing the most valuable type-strain genomes for metagenomic binning, comparative biology and taxonomic classification.</title>
        <authorList>
            <person name="Goeker M."/>
        </authorList>
    </citation>
    <scope>NUCLEOTIDE SEQUENCE [LARGE SCALE GENOMIC DNA]</scope>
    <source>
        <strain evidence="15 16">DSM 28570</strain>
    </source>
</reference>